<dbReference type="Proteomes" id="UP001108025">
    <property type="component" value="Unassembled WGS sequence"/>
</dbReference>
<protein>
    <submittedName>
        <fullName evidence="1">Uncharacterized protein</fullName>
    </submittedName>
</protein>
<proteinExistence type="predicted"/>
<gene>
    <name evidence="1" type="ORF">LO744_16070</name>
</gene>
<dbReference type="NCBIfam" id="NF047658">
    <property type="entry name" value="HYC_CC_PP"/>
    <property type="match status" value="1"/>
</dbReference>
<accession>A0A9Q3V5X0</accession>
<dbReference type="AlphaFoldDB" id="A0A9Q3V5X0"/>
<dbReference type="Pfam" id="PF26622">
    <property type="entry name" value="DUF8199"/>
    <property type="match status" value="1"/>
</dbReference>
<dbReference type="InterPro" id="IPR058060">
    <property type="entry name" value="HYC_CC_PP"/>
</dbReference>
<name>A0A9Q3V5X0_9FLAO</name>
<dbReference type="RefSeq" id="WP_230671141.1">
    <property type="nucleotide sequence ID" value="NZ_JAJNAY010000002.1"/>
</dbReference>
<comment type="caution">
    <text evidence="1">The sequence shown here is derived from an EMBL/GenBank/DDBJ whole genome shotgun (WGS) entry which is preliminary data.</text>
</comment>
<keyword evidence="2" id="KW-1185">Reference proteome</keyword>
<evidence type="ECO:0000313" key="2">
    <source>
        <dbReference type="Proteomes" id="UP001108025"/>
    </source>
</evidence>
<reference evidence="1" key="1">
    <citation type="submission" date="2021-11" db="EMBL/GenBank/DDBJ databases">
        <title>Description of novel Chryseobacterium species.</title>
        <authorList>
            <person name="Saticioglu I.B."/>
            <person name="Ay H."/>
            <person name="Altun S."/>
            <person name="Duman M."/>
        </authorList>
    </citation>
    <scope>NUCLEOTIDE SEQUENCE</scope>
    <source>
        <strain evidence="1">C-17</strain>
    </source>
</reference>
<dbReference type="EMBL" id="JAJNAY010000002">
    <property type="protein sequence ID" value="MCD1118373.1"/>
    <property type="molecule type" value="Genomic_DNA"/>
</dbReference>
<sequence length="142" mass="16265">MKKSLVIFLSLFYLVLASGFTQYSHLCKEMASKMYSFTNTQDQNQDKPCPICSKKDKDLKEKKKGCCQHEAQFVKVDDSVKKQNSFDFSVKFFGDAIPNKMLGAVFDVETILSDTEKNTYSYSSKVPIQGNPLYILHCVYRI</sequence>
<organism evidence="1 2">
    <name type="scientific">Chryseobacterium turcicum</name>
    <dbReference type="NCBI Taxonomy" id="2898076"/>
    <lineage>
        <taxon>Bacteria</taxon>
        <taxon>Pseudomonadati</taxon>
        <taxon>Bacteroidota</taxon>
        <taxon>Flavobacteriia</taxon>
        <taxon>Flavobacteriales</taxon>
        <taxon>Weeksellaceae</taxon>
        <taxon>Chryseobacterium group</taxon>
        <taxon>Chryseobacterium</taxon>
    </lineage>
</organism>
<dbReference type="InterPro" id="IPR058512">
    <property type="entry name" value="DUF8199"/>
</dbReference>
<evidence type="ECO:0000313" key="1">
    <source>
        <dbReference type="EMBL" id="MCD1118373.1"/>
    </source>
</evidence>